<sequence>RARPGAGARRLSEVVAPEESPPSNPGSGHGGSRGRAPRDTGVARALRRLGAAAVQKLDAGRRLREPWGDARACSPRLSRPGPGASGAGGLRGRVPLPGDSLTPLGARDAAPRDPRRRRLPALSAPGQKCLLLQGKMKNEIAAVVFFFTRLVRKHDKLKKEAVERFAEKLTLILQEKYKNHWYPEKPSKGQAYRCIRVNKFQRVDPDVLKACENSCILYSDLGLPKELTLWVDPCEVCCRYGEKNNAFIVASFENEDENKDEISKKVTRALDKVTSDYHSGSSSSDEETSKEVEVKPSSLTATPSPVYQISELIFPPLPMWHPLPRKKPGMYRGNSHQSHYPPPVPFGYPNQGRKNKPYRPIPVTWVPPPGMHCDRNHWINPH</sequence>
<protein>
    <submittedName>
        <fullName evidence="5">Protein BTG3</fullName>
    </submittedName>
</protein>
<comment type="caution">
    <text evidence="5">The sequence shown here is derived from an EMBL/GenBank/DDBJ whole genome shotgun (WGS) entry which is preliminary data.</text>
</comment>
<dbReference type="InterPro" id="IPR036054">
    <property type="entry name" value="BTG-like_sf"/>
</dbReference>
<dbReference type="PROSITE" id="PS01203">
    <property type="entry name" value="BTG_2"/>
    <property type="match status" value="1"/>
</dbReference>
<feature type="domain" description="Anti-proliferative protein" evidence="4">
    <location>
        <begin position="223"/>
        <end position="242"/>
    </location>
</feature>
<dbReference type="PANTHER" id="PTHR22978:SF6">
    <property type="entry name" value="PROTEIN BTG3"/>
    <property type="match status" value="1"/>
</dbReference>
<gene>
    <name evidence="5" type="ORF">J0S82_004450</name>
</gene>
<feature type="non-terminal residue" evidence="5">
    <location>
        <position position="1"/>
    </location>
</feature>
<dbReference type="Pfam" id="PF07742">
    <property type="entry name" value="BTG"/>
    <property type="match status" value="1"/>
</dbReference>
<dbReference type="InterPro" id="IPR002087">
    <property type="entry name" value="Anti_prolifrtn"/>
</dbReference>
<dbReference type="GO" id="GO:0005634">
    <property type="term" value="C:nucleus"/>
    <property type="evidence" value="ECO:0007669"/>
    <property type="project" value="TreeGrafter"/>
</dbReference>
<dbReference type="FunFam" id="3.90.640.90:FF:000002">
    <property type="entry name" value="BTG anti-proliferation factor 4"/>
    <property type="match status" value="1"/>
</dbReference>
<reference evidence="5" key="1">
    <citation type="journal article" date="2021" name="Evol. Appl.">
        <title>The genome of the Pyrenean desman and the effects of bottlenecks and inbreeding on the genomic landscape of an endangered species.</title>
        <authorList>
            <person name="Escoda L."/>
            <person name="Castresana J."/>
        </authorList>
    </citation>
    <scope>NUCLEOTIDE SEQUENCE</scope>
    <source>
        <strain evidence="5">IBE-C5619</strain>
    </source>
</reference>
<evidence type="ECO:0000256" key="1">
    <source>
        <dbReference type="ARBA" id="ARBA00007989"/>
    </source>
</evidence>
<feature type="region of interest" description="Disordered" evidence="2">
    <location>
        <begin position="70"/>
        <end position="120"/>
    </location>
</feature>
<dbReference type="PRINTS" id="PR00310">
    <property type="entry name" value="ANTIPRLFBTG1"/>
</dbReference>
<name>A0A8J6AHP1_GALPY</name>
<dbReference type="EMBL" id="JAGFMF010011629">
    <property type="protein sequence ID" value="KAG8518520.1"/>
    <property type="molecule type" value="Genomic_DNA"/>
</dbReference>
<dbReference type="GO" id="GO:0005737">
    <property type="term" value="C:cytoplasm"/>
    <property type="evidence" value="ECO:0007669"/>
    <property type="project" value="TreeGrafter"/>
</dbReference>
<feature type="region of interest" description="Disordered" evidence="2">
    <location>
        <begin position="1"/>
        <end position="47"/>
    </location>
</feature>
<dbReference type="SUPFAM" id="SSF160696">
    <property type="entry name" value="BTG domain-like"/>
    <property type="match status" value="1"/>
</dbReference>
<dbReference type="PROSITE" id="PS00960">
    <property type="entry name" value="BTG_1"/>
    <property type="match status" value="1"/>
</dbReference>
<accession>A0A8J6AHP1</accession>
<evidence type="ECO:0000313" key="6">
    <source>
        <dbReference type="Proteomes" id="UP000700334"/>
    </source>
</evidence>
<keyword evidence="6" id="KW-1185">Reference proteome</keyword>
<comment type="similarity">
    <text evidence="1">Belongs to the BTG family.</text>
</comment>
<evidence type="ECO:0000256" key="2">
    <source>
        <dbReference type="SAM" id="MobiDB-lite"/>
    </source>
</evidence>
<evidence type="ECO:0000259" key="3">
    <source>
        <dbReference type="PROSITE" id="PS00960"/>
    </source>
</evidence>
<dbReference type="SMART" id="SM00099">
    <property type="entry name" value="btg1"/>
    <property type="match status" value="1"/>
</dbReference>
<evidence type="ECO:0000259" key="4">
    <source>
        <dbReference type="PROSITE" id="PS01203"/>
    </source>
</evidence>
<organism evidence="5 6">
    <name type="scientific">Galemys pyrenaicus</name>
    <name type="common">Iberian desman</name>
    <name type="synonym">Pyrenean desman</name>
    <dbReference type="NCBI Taxonomy" id="202257"/>
    <lineage>
        <taxon>Eukaryota</taxon>
        <taxon>Metazoa</taxon>
        <taxon>Chordata</taxon>
        <taxon>Craniata</taxon>
        <taxon>Vertebrata</taxon>
        <taxon>Euteleostomi</taxon>
        <taxon>Mammalia</taxon>
        <taxon>Eutheria</taxon>
        <taxon>Laurasiatheria</taxon>
        <taxon>Eulipotyphla</taxon>
        <taxon>Talpidae</taxon>
        <taxon>Galemys</taxon>
    </lineage>
</organism>
<feature type="region of interest" description="Disordered" evidence="2">
    <location>
        <begin position="273"/>
        <end position="300"/>
    </location>
</feature>
<dbReference type="InterPro" id="IPR033332">
    <property type="entry name" value="BTG"/>
</dbReference>
<dbReference type="OrthoDB" id="19928at2759"/>
<feature type="non-terminal residue" evidence="5">
    <location>
        <position position="382"/>
    </location>
</feature>
<proteinExistence type="inferred from homology"/>
<dbReference type="AlphaFoldDB" id="A0A8J6AHP1"/>
<dbReference type="PANTHER" id="PTHR22978">
    <property type="entry name" value="B-CELL TRANSLOCATION GENE"/>
    <property type="match status" value="1"/>
</dbReference>
<evidence type="ECO:0000313" key="5">
    <source>
        <dbReference type="EMBL" id="KAG8518520.1"/>
    </source>
</evidence>
<feature type="domain" description="Anti-proliferative protein" evidence="3">
    <location>
        <begin position="177"/>
        <end position="197"/>
    </location>
</feature>
<dbReference type="Proteomes" id="UP000700334">
    <property type="component" value="Unassembled WGS sequence"/>
</dbReference>
<dbReference type="Gene3D" id="3.90.640.90">
    <property type="entry name" value="Anti-proliferative protein, N-terminal domain"/>
    <property type="match status" value="1"/>
</dbReference>